<keyword evidence="3" id="KW-0378">Hydrolase</keyword>
<dbReference type="InterPro" id="IPR000757">
    <property type="entry name" value="Beta-glucanase-like"/>
</dbReference>
<organism evidence="3 4">
    <name type="scientific">Flavobacterium arundinis</name>
    <dbReference type="NCBI Taxonomy" id="3139143"/>
    <lineage>
        <taxon>Bacteria</taxon>
        <taxon>Pseudomonadati</taxon>
        <taxon>Bacteroidota</taxon>
        <taxon>Flavobacteriia</taxon>
        <taxon>Flavobacteriales</taxon>
        <taxon>Flavobacteriaceae</taxon>
        <taxon>Flavobacterium</taxon>
    </lineage>
</organism>
<dbReference type="PANTHER" id="PTHR10963:SF55">
    <property type="entry name" value="GLYCOSIDE HYDROLASE FAMILY 16 PROTEIN"/>
    <property type="match status" value="1"/>
</dbReference>
<dbReference type="GO" id="GO:0016787">
    <property type="term" value="F:hydrolase activity"/>
    <property type="evidence" value="ECO:0007669"/>
    <property type="project" value="UniProtKB-KW"/>
</dbReference>
<dbReference type="SUPFAM" id="SSF49899">
    <property type="entry name" value="Concanavalin A-like lectins/glucanases"/>
    <property type="match status" value="1"/>
</dbReference>
<evidence type="ECO:0000313" key="3">
    <source>
        <dbReference type="EMBL" id="MEL1245057.1"/>
    </source>
</evidence>
<evidence type="ECO:0000256" key="1">
    <source>
        <dbReference type="ARBA" id="ARBA00006865"/>
    </source>
</evidence>
<name>A0ABU9HY21_9FLAO</name>
<feature type="domain" description="GH16" evidence="2">
    <location>
        <begin position="304"/>
        <end position="546"/>
    </location>
</feature>
<gene>
    <name evidence="3" type="ORF">AAEO56_12335</name>
</gene>
<protein>
    <submittedName>
        <fullName evidence="3">Glycoside hydrolase family 16 protein</fullName>
    </submittedName>
</protein>
<dbReference type="Gene3D" id="2.60.120.200">
    <property type="match status" value="1"/>
</dbReference>
<accession>A0ABU9HY21</accession>
<proteinExistence type="inferred from homology"/>
<dbReference type="PANTHER" id="PTHR10963">
    <property type="entry name" value="GLYCOSYL HYDROLASE-RELATED"/>
    <property type="match status" value="1"/>
</dbReference>
<comment type="similarity">
    <text evidence="1">Belongs to the glycosyl hydrolase 16 family.</text>
</comment>
<dbReference type="InterPro" id="IPR050546">
    <property type="entry name" value="Glycosyl_Hydrlase_16"/>
</dbReference>
<dbReference type="PROSITE" id="PS51762">
    <property type="entry name" value="GH16_2"/>
    <property type="match status" value="1"/>
</dbReference>
<comment type="caution">
    <text evidence="3">The sequence shown here is derived from an EMBL/GenBank/DDBJ whole genome shotgun (WGS) entry which is preliminary data.</text>
</comment>
<dbReference type="EMBL" id="JBBYHR010000006">
    <property type="protein sequence ID" value="MEL1245057.1"/>
    <property type="molecule type" value="Genomic_DNA"/>
</dbReference>
<dbReference type="CDD" id="cd08023">
    <property type="entry name" value="GH16_laminarinase_like"/>
    <property type="match status" value="1"/>
</dbReference>
<dbReference type="InterPro" id="IPR013320">
    <property type="entry name" value="ConA-like_dom_sf"/>
</dbReference>
<evidence type="ECO:0000259" key="2">
    <source>
        <dbReference type="PROSITE" id="PS51762"/>
    </source>
</evidence>
<dbReference type="PROSITE" id="PS51257">
    <property type="entry name" value="PROKAR_LIPOPROTEIN"/>
    <property type="match status" value="1"/>
</dbReference>
<dbReference type="Pfam" id="PF00722">
    <property type="entry name" value="Glyco_hydro_16"/>
    <property type="match status" value="1"/>
</dbReference>
<sequence>MKKTLKNLGKFLMLLVLVTSCQDDDTKFGDIVAPTNLAFTYDVVGKSAEFPNGDGSGKVVLRATADNAISFKYMIQGGGEATVAGGVYPYTVTAQGVNSYEVVVIAYGKGGVATTASFMMENVLLNFEDEETTQFLTGGTSKVWYIAAAEAGHLGVGPNTPDGNNNWPAYYAAAPFEKAGSDVSSCFYNNEFTFSLDGEQIKFENDNGGATFFNASYTSVGGTPLGADTCLPYDVSGVKNVTLGAASSYVAPAGSTGTQFTISNNGFLGYYIGSSTYEVLSITATRMQVRVVQGNNTDLAWYLILTTQPPYPDDEPVYDNLVWEDQFNTAGAPDASKWTMELTNNNGWGNAEKQYYKAENAVVSGGTLKITAKAENYMGFNYTSARMKTENKFEFTYGKVVIRAKLPSGGGTWPALWMLGANQDVVGWPACGEIDMMEHIGNDQNRISGTLHYPGNSGGNANTGSTVVPGVSDDFHIYSINWSPSFIRFYVDGNEYKTFPNSGSVPFNHDFFLIMNVAMGGNLGGAIDPGFTQSTMEVDYVEVYQE</sequence>
<reference evidence="3 4" key="1">
    <citation type="submission" date="2024-04" db="EMBL/GenBank/DDBJ databases">
        <title>Flavobacterium sp. DGU11 16S ribosomal RNA gene Genome sequencing and assembly.</title>
        <authorList>
            <person name="Park S."/>
        </authorList>
    </citation>
    <scope>NUCLEOTIDE SEQUENCE [LARGE SCALE GENOMIC DNA]</scope>
    <source>
        <strain evidence="3 4">DGU11</strain>
    </source>
</reference>
<evidence type="ECO:0000313" key="4">
    <source>
        <dbReference type="Proteomes" id="UP001464555"/>
    </source>
</evidence>
<keyword evidence="4" id="KW-1185">Reference proteome</keyword>
<dbReference type="RefSeq" id="WP_341697369.1">
    <property type="nucleotide sequence ID" value="NZ_JBBYHR010000006.1"/>
</dbReference>
<dbReference type="Proteomes" id="UP001464555">
    <property type="component" value="Unassembled WGS sequence"/>
</dbReference>